<accession>A0AB35XF89</accession>
<dbReference type="SUPFAM" id="SSF53807">
    <property type="entry name" value="Helical backbone' metal receptor"/>
    <property type="match status" value="1"/>
</dbReference>
<proteinExistence type="inferred from homology"/>
<evidence type="ECO:0000259" key="2">
    <source>
        <dbReference type="PROSITE" id="PS50983"/>
    </source>
</evidence>
<evidence type="ECO:0000313" key="3">
    <source>
        <dbReference type="EMBL" id="MEH1546009.1"/>
    </source>
</evidence>
<dbReference type="PANTHER" id="PTHR30535:SF34">
    <property type="entry name" value="MOLYBDATE-BINDING PROTEIN MOLA"/>
    <property type="match status" value="1"/>
</dbReference>
<dbReference type="EMBL" id="JBAKUA010000003">
    <property type="protein sequence ID" value="MEH1546009.1"/>
    <property type="molecule type" value="Genomic_DNA"/>
</dbReference>
<dbReference type="InterPro" id="IPR050902">
    <property type="entry name" value="ABC_Transporter_SBP"/>
</dbReference>
<reference evidence="3" key="1">
    <citation type="submission" date="2024-02" db="EMBL/GenBank/DDBJ databases">
        <title>Bacterial skin colonization with Propionibacterium avidum as a risk factor for Periprosthetic Joint Infections - a single-center prospective study.</title>
        <authorList>
            <person name="Achermann Y."/>
        </authorList>
    </citation>
    <scope>NUCLEOTIDE SEQUENCE</scope>
    <source>
        <strain evidence="3">PAVI-2017310195</strain>
    </source>
</reference>
<evidence type="ECO:0000256" key="1">
    <source>
        <dbReference type="ARBA" id="ARBA00008814"/>
    </source>
</evidence>
<dbReference type="InterPro" id="IPR002491">
    <property type="entry name" value="ABC_transptr_periplasmic_BD"/>
</dbReference>
<evidence type="ECO:0000313" key="4">
    <source>
        <dbReference type="Proteomes" id="UP001309299"/>
    </source>
</evidence>
<dbReference type="Proteomes" id="UP001309299">
    <property type="component" value="Unassembled WGS sequence"/>
</dbReference>
<comment type="caution">
    <text evidence="3">The sequence shown here is derived from an EMBL/GenBank/DDBJ whole genome shotgun (WGS) entry which is preliminary data.</text>
</comment>
<dbReference type="Pfam" id="PF01497">
    <property type="entry name" value="Peripla_BP_2"/>
    <property type="match status" value="1"/>
</dbReference>
<comment type="similarity">
    <text evidence="1">Belongs to the bacterial solute-binding protein 8 family.</text>
</comment>
<feature type="domain" description="Fe/B12 periplasmic-binding" evidence="2">
    <location>
        <begin position="1"/>
        <end position="272"/>
    </location>
</feature>
<name>A0AB35XF89_9ACTN</name>
<dbReference type="AlphaFoldDB" id="A0AB35XF89"/>
<dbReference type="Gene3D" id="3.40.50.1980">
    <property type="entry name" value="Nitrogenase molybdenum iron protein domain"/>
    <property type="match status" value="2"/>
</dbReference>
<dbReference type="RefSeq" id="WP_138237468.1">
    <property type="nucleotide sequence ID" value="NZ_AP024309.1"/>
</dbReference>
<dbReference type="PANTHER" id="PTHR30535">
    <property type="entry name" value="VITAMIN B12-BINDING PROTEIN"/>
    <property type="match status" value="1"/>
</dbReference>
<sequence>MLGDIDASTMAALGVLDHVIGRAGQIKEDAFDAGTLAKIKAIPQIASQELDTGGAKVSTETILNQHADLVIGYDTGVDRAALRKAGVKTYSPDAMCPDKAPASPATFSLVTQEVTKIGNIFNVADKAKEVNKNLEGKIKKIESQAGSGTKDGAAALYITPGSTEFYTYGSSSMVQPILDANGLKNLYGNNSKRVFDASMEDVLHKNPKWIVLLAGTGDASKVESTFLGFKGAKELDAVKNGHVVVLPFSLIDPPSPSSITGVEKLHELMAEK</sequence>
<organism evidence="3 4">
    <name type="scientific">Cutibacterium avidum</name>
    <dbReference type="NCBI Taxonomy" id="33010"/>
    <lineage>
        <taxon>Bacteria</taxon>
        <taxon>Bacillati</taxon>
        <taxon>Actinomycetota</taxon>
        <taxon>Actinomycetes</taxon>
        <taxon>Propionibacteriales</taxon>
        <taxon>Propionibacteriaceae</taxon>
        <taxon>Cutibacterium</taxon>
    </lineage>
</organism>
<protein>
    <submittedName>
        <fullName evidence="3">ABC transporter substrate-binding protein</fullName>
    </submittedName>
</protein>
<dbReference type="PROSITE" id="PS50983">
    <property type="entry name" value="FE_B12_PBP"/>
    <property type="match status" value="1"/>
</dbReference>
<gene>
    <name evidence="3" type="ORF">V7F78_03030</name>
</gene>